<reference evidence="3 4" key="1">
    <citation type="submission" date="2019-06" db="EMBL/GenBank/DDBJ databases">
        <authorList>
            <person name="Srinivasan S."/>
        </authorList>
    </citation>
    <scope>NUCLEOTIDE SEQUENCE [LARGE SCALE GENOMIC DNA]</scope>
    <source>
        <strain evidence="3 4">17J68-5</strain>
    </source>
</reference>
<feature type="transmembrane region" description="Helical" evidence="1">
    <location>
        <begin position="66"/>
        <end position="85"/>
    </location>
</feature>
<dbReference type="PANTHER" id="PTHR14859">
    <property type="entry name" value="CALCOFLUOR WHITE HYPERSENSITIVE PROTEIN PRECURSOR"/>
    <property type="match status" value="1"/>
</dbReference>
<dbReference type="Gene3D" id="3.60.10.10">
    <property type="entry name" value="Endonuclease/exonuclease/phosphatase"/>
    <property type="match status" value="1"/>
</dbReference>
<dbReference type="RefSeq" id="WP_139514226.1">
    <property type="nucleotide sequence ID" value="NZ_CP040896.1"/>
</dbReference>
<dbReference type="OrthoDB" id="9796594at2"/>
<evidence type="ECO:0000313" key="3">
    <source>
        <dbReference type="EMBL" id="QDA59151.1"/>
    </source>
</evidence>
<keyword evidence="3" id="KW-0255">Endonuclease</keyword>
<keyword evidence="1" id="KW-0812">Transmembrane</keyword>
<name>A0A5B7ZVM6_9BACT</name>
<dbReference type="InterPro" id="IPR005135">
    <property type="entry name" value="Endo/exonuclease/phosphatase"/>
</dbReference>
<dbReference type="SUPFAM" id="SSF56219">
    <property type="entry name" value="DNase I-like"/>
    <property type="match status" value="1"/>
</dbReference>
<feature type="domain" description="Endonuclease/exonuclease/phosphatase" evidence="2">
    <location>
        <begin position="119"/>
        <end position="323"/>
    </location>
</feature>
<evidence type="ECO:0000313" key="4">
    <source>
        <dbReference type="Proteomes" id="UP000305398"/>
    </source>
</evidence>
<dbReference type="GO" id="GO:0016020">
    <property type="term" value="C:membrane"/>
    <property type="evidence" value="ECO:0007669"/>
    <property type="project" value="GOC"/>
</dbReference>
<sequence>MDVSLGLSIVRGLILLIGISAIVATLLPLLREEAWWIRIFDFPRLQITAVAAVSAVGALLLGVHHWAAGIGLITALFVCALYQFYRIAPYTPLRPRQVENSSPAGLANKQRQLSMMVTNVLMTNRDSEACLRVIRDCDPDIILAVETDQWWLEKLSVLEATHPHTAYAPLPNTYGLLLFSRLELVNPQIKFLLDDDIPSFHGHVKMPSGELVRLYCLHPKPPAPQESKTSTRRDAELLLVGSEIENSEEPTIVAGDMNDVAWSHTSELFRRLSGLLDPRIGRGLLPTFHAEYSLMRWPLDHIFHSPDFKVADIRRLPYTGSDHFPICIRLSYEPHAKAQQEVQAEKPDAEDYREVEEKIEKGFQEEADEEMQEAMNPK</sequence>
<keyword evidence="3" id="KW-0378">Hydrolase</keyword>
<feature type="transmembrane region" description="Helical" evidence="1">
    <location>
        <begin position="42"/>
        <end position="60"/>
    </location>
</feature>
<evidence type="ECO:0000259" key="2">
    <source>
        <dbReference type="Pfam" id="PF03372"/>
    </source>
</evidence>
<dbReference type="KEGG" id="hyj:FHG12_03100"/>
<dbReference type="EMBL" id="CP040896">
    <property type="protein sequence ID" value="QDA59151.1"/>
    <property type="molecule type" value="Genomic_DNA"/>
</dbReference>
<accession>A0A5B7ZVM6</accession>
<proteinExistence type="predicted"/>
<dbReference type="InterPro" id="IPR036691">
    <property type="entry name" value="Endo/exonu/phosph_ase_sf"/>
</dbReference>
<dbReference type="GO" id="GO:0004519">
    <property type="term" value="F:endonuclease activity"/>
    <property type="evidence" value="ECO:0007669"/>
    <property type="project" value="UniProtKB-KW"/>
</dbReference>
<protein>
    <submittedName>
        <fullName evidence="3">Endonuclease</fullName>
    </submittedName>
</protein>
<dbReference type="GO" id="GO:0006506">
    <property type="term" value="P:GPI anchor biosynthetic process"/>
    <property type="evidence" value="ECO:0007669"/>
    <property type="project" value="TreeGrafter"/>
</dbReference>
<keyword evidence="1" id="KW-1133">Transmembrane helix</keyword>
<keyword evidence="1" id="KW-0472">Membrane</keyword>
<keyword evidence="3" id="KW-0540">Nuclease</keyword>
<dbReference type="InterPro" id="IPR051916">
    <property type="entry name" value="GPI-anchor_lipid_remodeler"/>
</dbReference>
<dbReference type="Proteomes" id="UP000305398">
    <property type="component" value="Chromosome"/>
</dbReference>
<organism evidence="3 4">
    <name type="scientific">Hymenobacter jejuensis</name>
    <dbReference type="NCBI Taxonomy" id="2502781"/>
    <lineage>
        <taxon>Bacteria</taxon>
        <taxon>Pseudomonadati</taxon>
        <taxon>Bacteroidota</taxon>
        <taxon>Cytophagia</taxon>
        <taxon>Cytophagales</taxon>
        <taxon>Hymenobacteraceae</taxon>
        <taxon>Hymenobacter</taxon>
    </lineage>
</organism>
<dbReference type="AlphaFoldDB" id="A0A5B7ZVM6"/>
<gene>
    <name evidence="3" type="ORF">FHG12_03100</name>
</gene>
<evidence type="ECO:0000256" key="1">
    <source>
        <dbReference type="SAM" id="Phobius"/>
    </source>
</evidence>
<feature type="transmembrane region" description="Helical" evidence="1">
    <location>
        <begin position="12"/>
        <end position="30"/>
    </location>
</feature>
<keyword evidence="4" id="KW-1185">Reference proteome</keyword>
<dbReference type="Pfam" id="PF03372">
    <property type="entry name" value="Exo_endo_phos"/>
    <property type="match status" value="1"/>
</dbReference>
<dbReference type="PANTHER" id="PTHR14859:SF15">
    <property type="entry name" value="ENDONUCLEASE_EXONUCLEASE_PHOSPHATASE DOMAIN-CONTAINING PROTEIN"/>
    <property type="match status" value="1"/>
</dbReference>